<comment type="caution">
    <text evidence="4">The sequence shown here is derived from an EMBL/GenBank/DDBJ whole genome shotgun (WGS) entry which is preliminary data.</text>
</comment>
<proteinExistence type="predicted"/>
<keyword evidence="2" id="KW-0812">Transmembrane</keyword>
<keyword evidence="2" id="KW-0472">Membrane</keyword>
<dbReference type="InterPro" id="IPR045339">
    <property type="entry name" value="DUF6534"/>
</dbReference>
<gene>
    <name evidence="4" type="ORF">CTheo_3729</name>
</gene>
<keyword evidence="2" id="KW-1133">Transmembrane helix</keyword>
<keyword evidence="5" id="KW-1185">Reference proteome</keyword>
<dbReference type="EMBL" id="SSOP01000053">
    <property type="protein sequence ID" value="KAB5592809.1"/>
    <property type="molecule type" value="Genomic_DNA"/>
</dbReference>
<evidence type="ECO:0000256" key="2">
    <source>
        <dbReference type="SAM" id="Phobius"/>
    </source>
</evidence>
<dbReference type="AlphaFoldDB" id="A0A5N5QMB0"/>
<feature type="compositionally biased region" description="Polar residues" evidence="1">
    <location>
        <begin position="165"/>
        <end position="184"/>
    </location>
</feature>
<accession>A0A5N5QMB0</accession>
<feature type="region of interest" description="Disordered" evidence="1">
    <location>
        <begin position="165"/>
        <end position="189"/>
    </location>
</feature>
<evidence type="ECO:0000256" key="1">
    <source>
        <dbReference type="SAM" id="MobiDB-lite"/>
    </source>
</evidence>
<sequence>MTVMISSTTQSFFAWRIIKLTGQKWLGCSLWVLAFTQLVAGAIGTVGGFVVKDFARFRELKVPVTVWLGTGTVTDVLITGVLIWYLHTHRTGYSKTDDVITKLIRLTMQTGLIVTIWAAINLFLYLFLPEGNNVYLFFQLPLCKLYTNTLMSTLNARVSLREELTSNSNIRSNPNEPWTSSPGPSNFRVPTVNQASTKLTVPPNSELEEYGMGDTKWAAAKDIETLGSPHLGTAVRLSGGA</sequence>
<feature type="transmembrane region" description="Helical" evidence="2">
    <location>
        <begin position="106"/>
        <end position="128"/>
    </location>
</feature>
<organism evidence="4 5">
    <name type="scientific">Ceratobasidium theobromae</name>
    <dbReference type="NCBI Taxonomy" id="1582974"/>
    <lineage>
        <taxon>Eukaryota</taxon>
        <taxon>Fungi</taxon>
        <taxon>Dikarya</taxon>
        <taxon>Basidiomycota</taxon>
        <taxon>Agaricomycotina</taxon>
        <taxon>Agaricomycetes</taxon>
        <taxon>Cantharellales</taxon>
        <taxon>Ceratobasidiaceae</taxon>
        <taxon>Ceratobasidium</taxon>
    </lineage>
</organism>
<dbReference type="OrthoDB" id="3223377at2759"/>
<evidence type="ECO:0000313" key="5">
    <source>
        <dbReference type="Proteomes" id="UP000383932"/>
    </source>
</evidence>
<dbReference type="Proteomes" id="UP000383932">
    <property type="component" value="Unassembled WGS sequence"/>
</dbReference>
<feature type="transmembrane region" description="Helical" evidence="2">
    <location>
        <begin position="65"/>
        <end position="86"/>
    </location>
</feature>
<dbReference type="PANTHER" id="PTHR40465">
    <property type="entry name" value="CHROMOSOME 1, WHOLE GENOME SHOTGUN SEQUENCE"/>
    <property type="match status" value="1"/>
</dbReference>
<name>A0A5N5QMB0_9AGAM</name>
<evidence type="ECO:0000259" key="3">
    <source>
        <dbReference type="Pfam" id="PF20152"/>
    </source>
</evidence>
<feature type="domain" description="DUF6534" evidence="3">
    <location>
        <begin position="72"/>
        <end position="158"/>
    </location>
</feature>
<dbReference type="PANTHER" id="PTHR40465:SF1">
    <property type="entry name" value="DUF6534 DOMAIN-CONTAINING PROTEIN"/>
    <property type="match status" value="1"/>
</dbReference>
<dbReference type="Pfam" id="PF20152">
    <property type="entry name" value="DUF6534"/>
    <property type="match status" value="1"/>
</dbReference>
<reference evidence="4 5" key="1">
    <citation type="journal article" date="2019" name="Fungal Biol. Biotechnol.">
        <title>Draft genome sequence of fastidious pathogen Ceratobasidium theobromae, which causes vascular-streak dieback in Theobroma cacao.</title>
        <authorList>
            <person name="Ali S.S."/>
            <person name="Asman A."/>
            <person name="Shao J."/>
            <person name="Firmansyah A.P."/>
            <person name="Susilo A.W."/>
            <person name="Rosmana A."/>
            <person name="McMahon P."/>
            <person name="Junaid M."/>
            <person name="Guest D."/>
            <person name="Kheng T.Y."/>
            <person name="Meinhardt L.W."/>
            <person name="Bailey B.A."/>
        </authorList>
    </citation>
    <scope>NUCLEOTIDE SEQUENCE [LARGE SCALE GENOMIC DNA]</scope>
    <source>
        <strain evidence="4 5">CT2</strain>
    </source>
</reference>
<protein>
    <recommendedName>
        <fullName evidence="3">DUF6534 domain-containing protein</fullName>
    </recommendedName>
</protein>
<evidence type="ECO:0000313" key="4">
    <source>
        <dbReference type="EMBL" id="KAB5592809.1"/>
    </source>
</evidence>